<dbReference type="AlphaFoldDB" id="Q32GL8"/>
<dbReference type="SMR" id="Q32GL8"/>
<dbReference type="STRING" id="300267.SDY_1392"/>
<feature type="region of interest" description="Disordered" evidence="1">
    <location>
        <begin position="28"/>
        <end position="49"/>
    </location>
</feature>
<proteinExistence type="predicted"/>
<name>Q32GL8_SHIDS</name>
<dbReference type="Proteomes" id="UP000002716">
    <property type="component" value="Chromosome"/>
</dbReference>
<dbReference type="HOGENOM" id="CLU_1765129_0_0_6"/>
<feature type="compositionally biased region" description="Low complexity" evidence="1">
    <location>
        <begin position="113"/>
        <end position="126"/>
    </location>
</feature>
<keyword evidence="3" id="KW-1185">Reference proteome</keyword>
<evidence type="ECO:0000313" key="2">
    <source>
        <dbReference type="EMBL" id="ABB61537.1"/>
    </source>
</evidence>
<organism evidence="2 3">
    <name type="scientific">Shigella dysenteriae serotype 1 (strain Sd197)</name>
    <dbReference type="NCBI Taxonomy" id="300267"/>
    <lineage>
        <taxon>Bacteria</taxon>
        <taxon>Pseudomonadati</taxon>
        <taxon>Pseudomonadota</taxon>
        <taxon>Gammaproteobacteria</taxon>
        <taxon>Enterobacterales</taxon>
        <taxon>Enterobacteriaceae</taxon>
        <taxon>Shigella</taxon>
    </lineage>
</organism>
<sequence>MCCIFFWVGTGLCAISGAGRLIKGPLRKSAPVSQPEANPKSPLLLNNPFQRENPMSEITSLVTAEAVKEVLRSEEVRSALKQKLRQNLESRLDAEVDAILDELLGVPAVPEPEGIAGDGSASDGGEPTPDSDMMM</sequence>
<dbReference type="EnsemblBacteria" id="ABB61537">
    <property type="protein sequence ID" value="ABB61537"/>
    <property type="gene ID" value="SDY_1392"/>
</dbReference>
<evidence type="ECO:0000256" key="1">
    <source>
        <dbReference type="SAM" id="MobiDB-lite"/>
    </source>
</evidence>
<protein>
    <recommendedName>
        <fullName evidence="4">DUF826 domain-containing protein</fullName>
    </recommendedName>
</protein>
<evidence type="ECO:0000313" key="3">
    <source>
        <dbReference type="Proteomes" id="UP000002716"/>
    </source>
</evidence>
<feature type="region of interest" description="Disordered" evidence="1">
    <location>
        <begin position="109"/>
        <end position="135"/>
    </location>
</feature>
<gene>
    <name evidence="2" type="ordered locus">SDY_1392</name>
</gene>
<dbReference type="PATRIC" id="fig|300267.13.peg.1653"/>
<evidence type="ECO:0008006" key="4">
    <source>
        <dbReference type="Google" id="ProtNLM"/>
    </source>
</evidence>
<reference evidence="2 3" key="1">
    <citation type="journal article" date="2005" name="Nucleic Acids Res.">
        <title>Genome dynamics and diversity of Shigella species, the etiologic agents of bacillary dysentery.</title>
        <authorList>
            <person name="Yang F."/>
            <person name="Yang J."/>
            <person name="Zhang X."/>
            <person name="Chen L."/>
            <person name="Jiang Y."/>
            <person name="Yan Y."/>
            <person name="Tang X."/>
            <person name="Wang J."/>
            <person name="Xiong Z."/>
            <person name="Dong J."/>
            <person name="Xue Y."/>
            <person name="Zhu Y."/>
            <person name="Xu X."/>
            <person name="Sun L."/>
            <person name="Chen S."/>
            <person name="Nie H."/>
            <person name="Peng J."/>
            <person name="Xu J."/>
            <person name="Wang Y."/>
            <person name="Yuan Z."/>
            <person name="Wen Y."/>
            <person name="Yao Z."/>
            <person name="Shen Y."/>
            <person name="Qiang B."/>
            <person name="Hou Y."/>
            <person name="Yu J."/>
            <person name="Jin Q."/>
        </authorList>
    </citation>
    <scope>NUCLEOTIDE SEQUENCE [LARGE SCALE GENOMIC DNA]</scope>
    <source>
        <strain evidence="2 3">Sd197</strain>
    </source>
</reference>
<accession>Q32GL8</accession>
<dbReference type="EMBL" id="CP000034">
    <property type="protein sequence ID" value="ABB61537.1"/>
    <property type="molecule type" value="Genomic_DNA"/>
</dbReference>
<dbReference type="Pfam" id="PF05696">
    <property type="entry name" value="DUF826"/>
    <property type="match status" value="1"/>
</dbReference>
<dbReference type="KEGG" id="sdy:SDY_1392"/>
<dbReference type="InterPro" id="IPR008544">
    <property type="entry name" value="DUF826"/>
</dbReference>